<keyword evidence="1" id="KW-0805">Transcription regulation</keyword>
<accession>A0A4R6RB61</accession>
<evidence type="ECO:0000256" key="2">
    <source>
        <dbReference type="ARBA" id="ARBA00023125"/>
    </source>
</evidence>
<evidence type="ECO:0000256" key="1">
    <source>
        <dbReference type="ARBA" id="ARBA00023015"/>
    </source>
</evidence>
<dbReference type="Pfam" id="PF01638">
    <property type="entry name" value="HxlR"/>
    <property type="match status" value="1"/>
</dbReference>
<dbReference type="PANTHER" id="PTHR33204">
    <property type="entry name" value="TRANSCRIPTIONAL REGULATOR, MARR FAMILY"/>
    <property type="match status" value="1"/>
</dbReference>
<reference evidence="5 6" key="1">
    <citation type="submission" date="2019-03" db="EMBL/GenBank/DDBJ databases">
        <title>Genomic Encyclopedia of Type Strains, Phase IV (KMG-IV): sequencing the most valuable type-strain genomes for metagenomic binning, comparative biology and taxonomic classification.</title>
        <authorList>
            <person name="Goeker M."/>
        </authorList>
    </citation>
    <scope>NUCLEOTIDE SEQUENCE [LARGE SCALE GENOMIC DNA]</scope>
    <source>
        <strain evidence="5 6">DSM 102969</strain>
    </source>
</reference>
<proteinExistence type="predicted"/>
<gene>
    <name evidence="5" type="ORF">EDD54_3251</name>
</gene>
<dbReference type="SUPFAM" id="SSF46785">
    <property type="entry name" value="Winged helix' DNA-binding domain"/>
    <property type="match status" value="1"/>
</dbReference>
<keyword evidence="3" id="KW-0804">Transcription</keyword>
<feature type="domain" description="HTH hxlR-type" evidence="4">
    <location>
        <begin position="24"/>
        <end position="122"/>
    </location>
</feature>
<dbReference type="PROSITE" id="PS51118">
    <property type="entry name" value="HTH_HXLR"/>
    <property type="match status" value="1"/>
</dbReference>
<dbReference type="InterPro" id="IPR036388">
    <property type="entry name" value="WH-like_DNA-bd_sf"/>
</dbReference>
<dbReference type="InterPro" id="IPR036390">
    <property type="entry name" value="WH_DNA-bd_sf"/>
</dbReference>
<keyword evidence="6" id="KW-1185">Reference proteome</keyword>
<comment type="caution">
    <text evidence="5">The sequence shown here is derived from an EMBL/GenBank/DDBJ whole genome shotgun (WGS) entry which is preliminary data.</text>
</comment>
<sequence length="123" mass="13687">MAPPIGRLAAAPSDYVPPELPPLEPLRRTLRAVSGKWKLEILCTLIHGPRRFTEIRRAIPGVTHHMLAAQLREMEADGLLARHAYDEMPPRVEYELTAAARDLKPVAEALRIWGETHGGARAD</sequence>
<organism evidence="5 6">
    <name type="scientific">Oharaeibacter diazotrophicus</name>
    <dbReference type="NCBI Taxonomy" id="1920512"/>
    <lineage>
        <taxon>Bacteria</taxon>
        <taxon>Pseudomonadati</taxon>
        <taxon>Pseudomonadota</taxon>
        <taxon>Alphaproteobacteria</taxon>
        <taxon>Hyphomicrobiales</taxon>
        <taxon>Pleomorphomonadaceae</taxon>
        <taxon>Oharaeibacter</taxon>
    </lineage>
</organism>
<evidence type="ECO:0000313" key="5">
    <source>
        <dbReference type="EMBL" id="TDP83292.1"/>
    </source>
</evidence>
<evidence type="ECO:0000256" key="3">
    <source>
        <dbReference type="ARBA" id="ARBA00023163"/>
    </source>
</evidence>
<dbReference type="RefSeq" id="WP_126538113.1">
    <property type="nucleotide sequence ID" value="NZ_BSPM01000009.1"/>
</dbReference>
<dbReference type="Gene3D" id="1.10.10.10">
    <property type="entry name" value="Winged helix-like DNA-binding domain superfamily/Winged helix DNA-binding domain"/>
    <property type="match status" value="1"/>
</dbReference>
<dbReference type="GO" id="GO:0003677">
    <property type="term" value="F:DNA binding"/>
    <property type="evidence" value="ECO:0007669"/>
    <property type="project" value="UniProtKB-KW"/>
</dbReference>
<protein>
    <submittedName>
        <fullName evidence="5">HxlR family transcriptional regulator</fullName>
    </submittedName>
</protein>
<dbReference type="Proteomes" id="UP000294547">
    <property type="component" value="Unassembled WGS sequence"/>
</dbReference>
<keyword evidence="2" id="KW-0238">DNA-binding</keyword>
<dbReference type="AlphaFoldDB" id="A0A4R6RB61"/>
<dbReference type="EMBL" id="SNXY01000009">
    <property type="protein sequence ID" value="TDP83292.1"/>
    <property type="molecule type" value="Genomic_DNA"/>
</dbReference>
<evidence type="ECO:0000313" key="6">
    <source>
        <dbReference type="Proteomes" id="UP000294547"/>
    </source>
</evidence>
<evidence type="ECO:0000259" key="4">
    <source>
        <dbReference type="PROSITE" id="PS51118"/>
    </source>
</evidence>
<name>A0A4R6RB61_9HYPH</name>
<dbReference type="InterPro" id="IPR002577">
    <property type="entry name" value="HTH_HxlR"/>
</dbReference>
<dbReference type="OrthoDB" id="9800350at2"/>